<dbReference type="RefSeq" id="WP_156090336.1">
    <property type="nucleotide sequence ID" value="NZ_CP073767.1"/>
</dbReference>
<feature type="transmembrane region" description="Helical" evidence="2">
    <location>
        <begin position="46"/>
        <end position="67"/>
    </location>
</feature>
<dbReference type="OrthoDB" id="3365614at2"/>
<accession>A0A9Q9IJI7</accession>
<keyword evidence="2" id="KW-0812">Transmembrane</keyword>
<organism evidence="3 4">
    <name type="scientific">Dactylosporangium aurantiacum</name>
    <dbReference type="NCBI Taxonomy" id="35754"/>
    <lineage>
        <taxon>Bacteria</taxon>
        <taxon>Bacillati</taxon>
        <taxon>Actinomycetota</taxon>
        <taxon>Actinomycetes</taxon>
        <taxon>Micromonosporales</taxon>
        <taxon>Micromonosporaceae</taxon>
        <taxon>Dactylosporangium</taxon>
    </lineage>
</organism>
<name>A0A9Q9IJI7_9ACTN</name>
<evidence type="ECO:0000313" key="4">
    <source>
        <dbReference type="Proteomes" id="UP001058003"/>
    </source>
</evidence>
<feature type="region of interest" description="Disordered" evidence="1">
    <location>
        <begin position="71"/>
        <end position="131"/>
    </location>
</feature>
<dbReference type="Proteomes" id="UP001058003">
    <property type="component" value="Chromosome"/>
</dbReference>
<dbReference type="AlphaFoldDB" id="A0A9Q9IJI7"/>
<keyword evidence="2" id="KW-0472">Membrane</keyword>
<gene>
    <name evidence="3" type="ORF">Daura_46555</name>
</gene>
<keyword evidence="2" id="KW-1133">Transmembrane helix</keyword>
<feature type="compositionally biased region" description="Low complexity" evidence="1">
    <location>
        <begin position="71"/>
        <end position="102"/>
    </location>
</feature>
<dbReference type="KEGG" id="daur:Daura_46555"/>
<evidence type="ECO:0000256" key="2">
    <source>
        <dbReference type="SAM" id="Phobius"/>
    </source>
</evidence>
<sequence>MTVEFDEQDGVTLLRPLAGEQPRAASTVDIGRAIADGDRHHRRVRFAGAAGAAATVVAVAVAGWTVVADGSQRAAPPSAGQSGAAGRSAGPSAGPSAGQSTAPGGGKGCAVQRLPVPGGEGEKGIVSGSDPSGRYILGRTYPNGRPSTVVWQDLQVRKVPMPGEDPVLSDATSSGVLVGSSFTAQDTTTAWVYRNGKFSKLAGADAQALAINEREVIVGSVQGRPAMWASPAAQPTILAMPGGGMTGKASGIDEDGTIVGTLEGGEAKTGLGYVWSPDGTPRKLPQPAVKGNPAGTYNVGTIRGGWVSGWAAYDEPNRGPRWIGTPRWNLRTGHLDTTDGLLTVINAQGRLGGPSAVVAADGSTVPLPLPDGYETSTASVSTMALSDDGTVVAGYVSSRGGGMSYEPVAIMWRCAAT</sequence>
<evidence type="ECO:0000313" key="3">
    <source>
        <dbReference type="EMBL" id="UWZ53880.1"/>
    </source>
</evidence>
<protein>
    <submittedName>
        <fullName evidence="3">Uncharacterized protein</fullName>
    </submittedName>
</protein>
<reference evidence="3" key="1">
    <citation type="submission" date="2021-04" db="EMBL/GenBank/DDBJ databases">
        <title>Dactylosporangium aurantiacum NRRL B-8018 full assembly.</title>
        <authorList>
            <person name="Hartkoorn R.C."/>
            <person name="Beaudoing E."/>
            <person name="Hot D."/>
        </authorList>
    </citation>
    <scope>NUCLEOTIDE SEQUENCE</scope>
    <source>
        <strain evidence="3">NRRL B-8018</strain>
    </source>
</reference>
<evidence type="ECO:0000256" key="1">
    <source>
        <dbReference type="SAM" id="MobiDB-lite"/>
    </source>
</evidence>
<dbReference type="EMBL" id="CP073767">
    <property type="protein sequence ID" value="UWZ53880.1"/>
    <property type="molecule type" value="Genomic_DNA"/>
</dbReference>
<proteinExistence type="predicted"/>
<keyword evidence="4" id="KW-1185">Reference proteome</keyword>